<dbReference type="OrthoDB" id="6437058at2759"/>
<evidence type="ECO:0000313" key="2">
    <source>
        <dbReference type="EMBL" id="GFR17770.1"/>
    </source>
</evidence>
<proteinExistence type="predicted"/>
<protein>
    <submittedName>
        <fullName evidence="2">PiggyBac transposable element-derived protein 2</fullName>
    </submittedName>
</protein>
<reference evidence="2" key="1">
    <citation type="submission" date="2020-07" db="EMBL/GenBank/DDBJ databases">
        <title>Multicomponent nature underlies the extraordinary mechanical properties of spider dragline silk.</title>
        <authorList>
            <person name="Kono N."/>
            <person name="Nakamura H."/>
            <person name="Mori M."/>
            <person name="Yoshida Y."/>
            <person name="Ohtoshi R."/>
            <person name="Malay A.D."/>
            <person name="Moran D.A.P."/>
            <person name="Tomita M."/>
            <person name="Numata K."/>
            <person name="Arakawa K."/>
        </authorList>
    </citation>
    <scope>NUCLEOTIDE SEQUENCE</scope>
</reference>
<name>A0A8X6LPY8_TRICU</name>
<evidence type="ECO:0000259" key="1">
    <source>
        <dbReference type="Pfam" id="PF13843"/>
    </source>
</evidence>
<comment type="caution">
    <text evidence="2">The sequence shown here is derived from an EMBL/GenBank/DDBJ whole genome shotgun (WGS) entry which is preliminary data.</text>
</comment>
<feature type="domain" description="PiggyBac transposable element-derived protein" evidence="1">
    <location>
        <begin position="8"/>
        <end position="92"/>
    </location>
</feature>
<dbReference type="InterPro" id="IPR029526">
    <property type="entry name" value="PGBD"/>
</dbReference>
<dbReference type="AlphaFoldDB" id="A0A8X6LPY8"/>
<organism evidence="2 3">
    <name type="scientific">Trichonephila clavata</name>
    <name type="common">Joro spider</name>
    <name type="synonym">Nephila clavata</name>
    <dbReference type="NCBI Taxonomy" id="2740835"/>
    <lineage>
        <taxon>Eukaryota</taxon>
        <taxon>Metazoa</taxon>
        <taxon>Ecdysozoa</taxon>
        <taxon>Arthropoda</taxon>
        <taxon>Chelicerata</taxon>
        <taxon>Arachnida</taxon>
        <taxon>Araneae</taxon>
        <taxon>Araneomorphae</taxon>
        <taxon>Entelegynae</taxon>
        <taxon>Araneoidea</taxon>
        <taxon>Nephilidae</taxon>
        <taxon>Trichonephila</taxon>
    </lineage>
</organism>
<dbReference type="Proteomes" id="UP000887116">
    <property type="component" value="Unassembled WGS sequence"/>
</dbReference>
<dbReference type="PANTHER" id="PTHR47272:SF1">
    <property type="entry name" value="PIGGYBAC TRANSPOSABLE ELEMENT-DERIVED PROTEIN 3-LIKE"/>
    <property type="match status" value="1"/>
</dbReference>
<accession>A0A8X6LPY8</accession>
<sequence>MPDKILERKNCASHDYCFDKKNEITIVKWKDNKCVTIVTNFDYKEPLIQVSRHQKGLKEKSQILQSNTNHQYNKNMGGVNQHDWLLDKHTIPDPWQKMVLVNL</sequence>
<dbReference type="EMBL" id="BMAO01027521">
    <property type="protein sequence ID" value="GFR17770.1"/>
    <property type="molecule type" value="Genomic_DNA"/>
</dbReference>
<evidence type="ECO:0000313" key="3">
    <source>
        <dbReference type="Proteomes" id="UP000887116"/>
    </source>
</evidence>
<dbReference type="PANTHER" id="PTHR47272">
    <property type="entry name" value="DDE_TNP_1_7 DOMAIN-CONTAINING PROTEIN"/>
    <property type="match status" value="1"/>
</dbReference>
<gene>
    <name evidence="2" type="primary">NCL1_38601</name>
    <name evidence="2" type="ORF">TNCT_475741</name>
</gene>
<dbReference type="Pfam" id="PF13843">
    <property type="entry name" value="DDE_Tnp_1_7"/>
    <property type="match status" value="1"/>
</dbReference>
<keyword evidence="3" id="KW-1185">Reference proteome</keyword>